<evidence type="ECO:0000256" key="2">
    <source>
        <dbReference type="ARBA" id="ARBA00022729"/>
    </source>
</evidence>
<keyword evidence="10" id="KW-0472">Membrane</keyword>
<sequence>MEENYSSIVYTKNQIEPEMESKHGIRENFVAIFLLLALLSTVTVSAFIFNNSKEGEVVALEKIIKKEEVAKEVFSNIDVEANSYVVYDINNKTVVASKNKDSQLPLASLSKIMTALLARENLDENQIITINKNNLAIDGDSGLLEGERWKAKDLLKFTLIVSSNDGANALASAVSSLKTKDPENQIDFKNLMNSKAKELGLDQTYFLNESGLDIDERTQSGSYGSSYDVVRLFAYSIIKYPELFGSTIDKELVVTSEDSYTHDARNTNQDTLSIPWILASKTGYTDLAGGNLVIAFDAGMMQPYIIAVLGSSKDGRFSDVNKLYKATIDYLDRQNKTN</sequence>
<evidence type="ECO:0000256" key="7">
    <source>
        <dbReference type="PIRSR" id="PIRSR618044-1"/>
    </source>
</evidence>
<dbReference type="InterPro" id="IPR000871">
    <property type="entry name" value="Beta-lactam_class-A"/>
</dbReference>
<dbReference type="Pfam" id="PF00768">
    <property type="entry name" value="Peptidase_S11"/>
    <property type="match status" value="1"/>
</dbReference>
<dbReference type="EMBL" id="PCTT01000045">
    <property type="protein sequence ID" value="PIP86844.1"/>
    <property type="molecule type" value="Genomic_DNA"/>
</dbReference>
<keyword evidence="2" id="KW-0732">Signal</keyword>
<feature type="active site" evidence="7">
    <location>
        <position position="162"/>
    </location>
</feature>
<dbReference type="InterPro" id="IPR018044">
    <property type="entry name" value="Peptidase_S11"/>
</dbReference>
<keyword evidence="10" id="KW-0812">Transmembrane</keyword>
<feature type="active site" description="Acyl-ester intermediate" evidence="7">
    <location>
        <position position="108"/>
    </location>
</feature>
<evidence type="ECO:0000256" key="10">
    <source>
        <dbReference type="SAM" id="Phobius"/>
    </source>
</evidence>
<evidence type="ECO:0000256" key="6">
    <source>
        <dbReference type="ARBA" id="ARBA00023316"/>
    </source>
</evidence>
<dbReference type="SUPFAM" id="SSF56601">
    <property type="entry name" value="beta-lactamase/transpeptidase-like"/>
    <property type="match status" value="1"/>
</dbReference>
<evidence type="ECO:0000256" key="8">
    <source>
        <dbReference type="PIRSR" id="PIRSR618044-2"/>
    </source>
</evidence>
<evidence type="ECO:0000256" key="5">
    <source>
        <dbReference type="ARBA" id="ARBA00022984"/>
    </source>
</evidence>
<evidence type="ECO:0000313" key="12">
    <source>
        <dbReference type="EMBL" id="PIP86844.1"/>
    </source>
</evidence>
<keyword evidence="10" id="KW-1133">Transmembrane helix</keyword>
<dbReference type="InterPro" id="IPR012338">
    <property type="entry name" value="Beta-lactam/transpept-like"/>
</dbReference>
<organism evidence="12 13">
    <name type="scientific">Candidatus Campbellbacteria bacterium CG22_combo_CG10-13_8_21_14_all_36_13</name>
    <dbReference type="NCBI Taxonomy" id="1974529"/>
    <lineage>
        <taxon>Bacteria</taxon>
        <taxon>Candidatus Campbelliibacteriota</taxon>
    </lineage>
</organism>
<evidence type="ECO:0000259" key="11">
    <source>
        <dbReference type="Pfam" id="PF00768"/>
    </source>
</evidence>
<feature type="transmembrane region" description="Helical" evidence="10">
    <location>
        <begin position="29"/>
        <end position="49"/>
    </location>
</feature>
<name>A0A2H0DXD9_9BACT</name>
<dbReference type="Gene3D" id="3.40.710.10">
    <property type="entry name" value="DD-peptidase/beta-lactamase superfamily"/>
    <property type="match status" value="1"/>
</dbReference>
<evidence type="ECO:0000256" key="9">
    <source>
        <dbReference type="RuleBase" id="RU004016"/>
    </source>
</evidence>
<dbReference type="PANTHER" id="PTHR35333">
    <property type="entry name" value="BETA-LACTAMASE"/>
    <property type="match status" value="1"/>
</dbReference>
<proteinExistence type="inferred from homology"/>
<dbReference type="GO" id="GO:0046677">
    <property type="term" value="P:response to antibiotic"/>
    <property type="evidence" value="ECO:0007669"/>
    <property type="project" value="InterPro"/>
</dbReference>
<gene>
    <name evidence="12" type="ORF">COW81_03455</name>
</gene>
<feature type="active site" description="Proton acceptor" evidence="7">
    <location>
        <position position="111"/>
    </location>
</feature>
<evidence type="ECO:0000256" key="4">
    <source>
        <dbReference type="ARBA" id="ARBA00022960"/>
    </source>
</evidence>
<feature type="binding site" evidence="8">
    <location>
        <position position="281"/>
    </location>
    <ligand>
        <name>substrate</name>
    </ligand>
</feature>
<dbReference type="Proteomes" id="UP000231143">
    <property type="component" value="Unassembled WGS sequence"/>
</dbReference>
<keyword evidence="4" id="KW-0133">Cell shape</keyword>
<protein>
    <recommendedName>
        <fullName evidence="11">Peptidase S11 D-alanyl-D-alanine carboxypeptidase A N-terminal domain-containing protein</fullName>
    </recommendedName>
</protein>
<comment type="caution">
    <text evidence="12">The sequence shown here is derived from an EMBL/GenBank/DDBJ whole genome shotgun (WGS) entry which is preliminary data.</text>
</comment>
<dbReference type="GO" id="GO:0030655">
    <property type="term" value="P:beta-lactam antibiotic catabolic process"/>
    <property type="evidence" value="ECO:0007669"/>
    <property type="project" value="InterPro"/>
</dbReference>
<dbReference type="PRINTS" id="PR00725">
    <property type="entry name" value="DADACBPTASE1"/>
</dbReference>
<evidence type="ECO:0000313" key="13">
    <source>
        <dbReference type="Proteomes" id="UP000231143"/>
    </source>
</evidence>
<dbReference type="GO" id="GO:0006508">
    <property type="term" value="P:proteolysis"/>
    <property type="evidence" value="ECO:0007669"/>
    <property type="project" value="InterPro"/>
</dbReference>
<dbReference type="GO" id="GO:0009002">
    <property type="term" value="F:serine-type D-Ala-D-Ala carboxypeptidase activity"/>
    <property type="evidence" value="ECO:0007669"/>
    <property type="project" value="InterPro"/>
</dbReference>
<feature type="domain" description="Peptidase S11 D-alanyl-D-alanine carboxypeptidase A N-terminal" evidence="11">
    <location>
        <begin position="75"/>
        <end position="310"/>
    </location>
</feature>
<evidence type="ECO:0000256" key="3">
    <source>
        <dbReference type="ARBA" id="ARBA00022801"/>
    </source>
</evidence>
<accession>A0A2H0DXD9</accession>
<keyword evidence="6" id="KW-0961">Cell wall biogenesis/degradation</keyword>
<dbReference type="GO" id="GO:0008800">
    <property type="term" value="F:beta-lactamase activity"/>
    <property type="evidence" value="ECO:0007669"/>
    <property type="project" value="InterPro"/>
</dbReference>
<keyword evidence="3" id="KW-0378">Hydrolase</keyword>
<dbReference type="InterPro" id="IPR001967">
    <property type="entry name" value="Peptidase_S11_N"/>
</dbReference>
<dbReference type="GO" id="GO:0009252">
    <property type="term" value="P:peptidoglycan biosynthetic process"/>
    <property type="evidence" value="ECO:0007669"/>
    <property type="project" value="UniProtKB-KW"/>
</dbReference>
<keyword evidence="5" id="KW-0573">Peptidoglycan synthesis</keyword>
<dbReference type="GO" id="GO:0071555">
    <property type="term" value="P:cell wall organization"/>
    <property type="evidence" value="ECO:0007669"/>
    <property type="project" value="UniProtKB-KW"/>
</dbReference>
<dbReference type="GO" id="GO:0008360">
    <property type="term" value="P:regulation of cell shape"/>
    <property type="evidence" value="ECO:0007669"/>
    <property type="project" value="UniProtKB-KW"/>
</dbReference>
<reference evidence="12 13" key="1">
    <citation type="submission" date="2017-09" db="EMBL/GenBank/DDBJ databases">
        <title>Depth-based differentiation of microbial function through sediment-hosted aquifers and enrichment of novel symbionts in the deep terrestrial subsurface.</title>
        <authorList>
            <person name="Probst A.J."/>
            <person name="Ladd B."/>
            <person name="Jarett J.K."/>
            <person name="Geller-Mcgrath D.E."/>
            <person name="Sieber C.M."/>
            <person name="Emerson J.B."/>
            <person name="Anantharaman K."/>
            <person name="Thomas B.C."/>
            <person name="Malmstrom R."/>
            <person name="Stieglmeier M."/>
            <person name="Klingl A."/>
            <person name="Woyke T."/>
            <person name="Ryan C.M."/>
            <person name="Banfield J.F."/>
        </authorList>
    </citation>
    <scope>NUCLEOTIDE SEQUENCE [LARGE SCALE GENOMIC DNA]</scope>
    <source>
        <strain evidence="12">CG22_combo_CG10-13_8_21_14_all_36_13</strain>
    </source>
</reference>
<dbReference type="AlphaFoldDB" id="A0A2H0DXD9"/>
<comment type="similarity">
    <text evidence="1 9">Belongs to the peptidase S11 family.</text>
</comment>
<evidence type="ECO:0000256" key="1">
    <source>
        <dbReference type="ARBA" id="ARBA00007164"/>
    </source>
</evidence>
<dbReference type="PANTHER" id="PTHR35333:SF3">
    <property type="entry name" value="BETA-LACTAMASE-TYPE TRANSPEPTIDASE FOLD CONTAINING PROTEIN"/>
    <property type="match status" value="1"/>
</dbReference>